<feature type="compositionally biased region" description="Polar residues" evidence="1">
    <location>
        <begin position="1"/>
        <end position="22"/>
    </location>
</feature>
<keyword evidence="3" id="KW-1185">Reference proteome</keyword>
<evidence type="ECO:0000313" key="3">
    <source>
        <dbReference type="Proteomes" id="UP000032142"/>
    </source>
</evidence>
<evidence type="ECO:0000313" key="2">
    <source>
        <dbReference type="EMBL" id="KHG13474.1"/>
    </source>
</evidence>
<feature type="region of interest" description="Disordered" evidence="1">
    <location>
        <begin position="1"/>
        <end position="56"/>
    </location>
</feature>
<proteinExistence type="predicted"/>
<protein>
    <submittedName>
        <fullName evidence="2">Uncharacterized protein</fullName>
    </submittedName>
</protein>
<dbReference type="AlphaFoldDB" id="A0A0B0NNT7"/>
<dbReference type="EMBL" id="KN399694">
    <property type="protein sequence ID" value="KHG13475.1"/>
    <property type="molecule type" value="Genomic_DNA"/>
</dbReference>
<accession>A0A0B0NNT7</accession>
<reference evidence="2" key="1">
    <citation type="submission" date="2014-09" db="EMBL/GenBank/DDBJ databases">
        <title>G. arboreum L. cv. AKA8401 A2 genome assembly version 1.0.</title>
        <authorList>
            <person name="Mudge J."/>
            <person name="Ramaraj T."/>
            <person name="Lindquist I.E."/>
            <person name="Bharti A.K."/>
            <person name="Sundararajan A."/>
            <person name="Cameron C.T."/>
            <person name="Woodward J.E."/>
            <person name="May G.D."/>
            <person name="Brubaker C."/>
            <person name="Broadhvest J."/>
            <person name="Wilkins T.A."/>
        </authorList>
    </citation>
    <scope>NUCLEOTIDE SEQUENCE</scope>
</reference>
<feature type="compositionally biased region" description="Polar residues" evidence="1">
    <location>
        <begin position="29"/>
        <end position="56"/>
    </location>
</feature>
<name>A0A0B0NNT7_GOSAR</name>
<organism evidence="2 3">
    <name type="scientific">Gossypium arboreum</name>
    <name type="common">Tree cotton</name>
    <name type="synonym">Gossypium nanking</name>
    <dbReference type="NCBI Taxonomy" id="29729"/>
    <lineage>
        <taxon>Eukaryota</taxon>
        <taxon>Viridiplantae</taxon>
        <taxon>Streptophyta</taxon>
        <taxon>Embryophyta</taxon>
        <taxon>Tracheophyta</taxon>
        <taxon>Spermatophyta</taxon>
        <taxon>Magnoliopsida</taxon>
        <taxon>eudicotyledons</taxon>
        <taxon>Gunneridae</taxon>
        <taxon>Pentapetalae</taxon>
        <taxon>rosids</taxon>
        <taxon>malvids</taxon>
        <taxon>Malvales</taxon>
        <taxon>Malvaceae</taxon>
        <taxon>Malvoideae</taxon>
        <taxon>Gossypium</taxon>
    </lineage>
</organism>
<sequence>MLYSRYTTMSKEGQLLQANFDPSNPKPKLNQTNPKPLTHQTHLNPFTSKPNRSPNK</sequence>
<gene>
    <name evidence="2" type="ORF">F383_18690</name>
</gene>
<reference evidence="3" key="2">
    <citation type="submission" date="2014-09" db="EMBL/GenBank/DDBJ databases">
        <authorList>
            <person name="Mudge J."/>
            <person name="Ramaraj T."/>
            <person name="Lindquist I.E."/>
            <person name="Bharti A.K."/>
            <person name="Sundararajan A."/>
            <person name="Cameron C.T."/>
            <person name="Woodward J.E."/>
            <person name="May G.D."/>
            <person name="Brubaker C."/>
            <person name="Broadhvest J."/>
            <person name="Wilkins T.A."/>
        </authorList>
    </citation>
    <scope>NUCLEOTIDE SEQUENCE</scope>
    <source>
        <strain evidence="3">cv. AKA8401</strain>
    </source>
</reference>
<evidence type="ECO:0000256" key="1">
    <source>
        <dbReference type="SAM" id="MobiDB-lite"/>
    </source>
</evidence>
<dbReference type="Proteomes" id="UP000032142">
    <property type="component" value="Unassembled WGS sequence"/>
</dbReference>
<dbReference type="EMBL" id="KN399694">
    <property type="protein sequence ID" value="KHG13474.1"/>
    <property type="molecule type" value="Genomic_DNA"/>
</dbReference>